<evidence type="ECO:0000256" key="2">
    <source>
        <dbReference type="SAM" id="SignalP"/>
    </source>
</evidence>
<dbReference type="RefSeq" id="WP_408903731.1">
    <property type="nucleotide sequence ID" value="NZ_JAUFPN010000182.1"/>
</dbReference>
<proteinExistence type="predicted"/>
<name>A0ABT8AAN3_9PROT</name>
<accession>A0ABT8AAN3</accession>
<feature type="signal peptide" evidence="2">
    <location>
        <begin position="1"/>
        <end position="23"/>
    </location>
</feature>
<protein>
    <submittedName>
        <fullName evidence="3">Uncharacterized protein</fullName>
    </submittedName>
</protein>
<feature type="non-terminal residue" evidence="3">
    <location>
        <position position="104"/>
    </location>
</feature>
<comment type="caution">
    <text evidence="3">The sequence shown here is derived from an EMBL/GenBank/DDBJ whole genome shotgun (WGS) entry which is preliminary data.</text>
</comment>
<feature type="region of interest" description="Disordered" evidence="1">
    <location>
        <begin position="84"/>
        <end position="104"/>
    </location>
</feature>
<sequence length="104" mass="10528">MSLSRFLPVLLILLAGLATPGLGQSQGQTPGQIQGQSQQAAPRAAPRPATSLTAADIDRLTSLLQDEARRAEFLRTLEALAEASQAQAGTAGEGSVPPPAAAAA</sequence>
<reference evidence="4" key="1">
    <citation type="journal article" date="2019" name="Int. J. Syst. Evol. Microbiol.">
        <title>The Global Catalogue of Microorganisms (GCM) 10K type strain sequencing project: providing services to taxonomists for standard genome sequencing and annotation.</title>
        <authorList>
            <consortium name="The Broad Institute Genomics Platform"/>
            <consortium name="The Broad Institute Genome Sequencing Center for Infectious Disease"/>
            <person name="Wu L."/>
            <person name="Ma J."/>
        </authorList>
    </citation>
    <scope>NUCLEOTIDE SEQUENCE [LARGE SCALE GENOMIC DNA]</scope>
    <source>
        <strain evidence="4">CECT 7131</strain>
    </source>
</reference>
<gene>
    <name evidence="3" type="ORF">QWZ14_20845</name>
</gene>
<keyword evidence="2" id="KW-0732">Signal</keyword>
<feature type="region of interest" description="Disordered" evidence="1">
    <location>
        <begin position="23"/>
        <end position="52"/>
    </location>
</feature>
<organism evidence="3 4">
    <name type="scientific">Paeniroseomonas aquatica</name>
    <dbReference type="NCBI Taxonomy" id="373043"/>
    <lineage>
        <taxon>Bacteria</taxon>
        <taxon>Pseudomonadati</taxon>
        <taxon>Pseudomonadota</taxon>
        <taxon>Alphaproteobacteria</taxon>
        <taxon>Acetobacterales</taxon>
        <taxon>Acetobacteraceae</taxon>
        <taxon>Paeniroseomonas</taxon>
    </lineage>
</organism>
<dbReference type="Proteomes" id="UP001529369">
    <property type="component" value="Unassembled WGS sequence"/>
</dbReference>
<evidence type="ECO:0000313" key="3">
    <source>
        <dbReference type="EMBL" id="MDN3566832.1"/>
    </source>
</evidence>
<evidence type="ECO:0000256" key="1">
    <source>
        <dbReference type="SAM" id="MobiDB-lite"/>
    </source>
</evidence>
<feature type="compositionally biased region" description="Low complexity" evidence="1">
    <location>
        <begin position="84"/>
        <end position="95"/>
    </location>
</feature>
<evidence type="ECO:0000313" key="4">
    <source>
        <dbReference type="Proteomes" id="UP001529369"/>
    </source>
</evidence>
<feature type="chain" id="PRO_5046038197" evidence="2">
    <location>
        <begin position="24"/>
        <end position="104"/>
    </location>
</feature>
<keyword evidence="4" id="KW-1185">Reference proteome</keyword>
<dbReference type="EMBL" id="JAUFPN010000182">
    <property type="protein sequence ID" value="MDN3566832.1"/>
    <property type="molecule type" value="Genomic_DNA"/>
</dbReference>